<dbReference type="GO" id="GO:0005886">
    <property type="term" value="C:plasma membrane"/>
    <property type="evidence" value="ECO:0007669"/>
    <property type="project" value="TreeGrafter"/>
</dbReference>
<evidence type="ECO:0000313" key="7">
    <source>
        <dbReference type="EMBL" id="OXC72121.1"/>
    </source>
</evidence>
<dbReference type="GO" id="GO:0012505">
    <property type="term" value="C:endomembrane system"/>
    <property type="evidence" value="ECO:0007669"/>
    <property type="project" value="UniProtKB-SubCell"/>
</dbReference>
<dbReference type="PIRSF" id="PIRSF002808">
    <property type="entry name" value="Hexose_phosphate_transp"/>
    <property type="match status" value="1"/>
</dbReference>
<evidence type="ECO:0000256" key="3">
    <source>
        <dbReference type="ARBA" id="ARBA00022989"/>
    </source>
</evidence>
<dbReference type="AlphaFoldDB" id="A0A226WLQ7"/>
<name>A0A226WLQ7_CABSO</name>
<dbReference type="PANTHER" id="PTHR43826:SF7">
    <property type="entry name" value="PROTEIN UHPC, PUTATIVE-RELATED"/>
    <property type="match status" value="1"/>
</dbReference>
<feature type="transmembrane region" description="Helical" evidence="5">
    <location>
        <begin position="245"/>
        <end position="266"/>
    </location>
</feature>
<keyword evidence="2 5" id="KW-0812">Transmembrane</keyword>
<comment type="caution">
    <text evidence="7">The sequence shown here is derived from an EMBL/GenBank/DDBJ whole genome shotgun (WGS) entry which is preliminary data.</text>
</comment>
<dbReference type="GO" id="GO:0035435">
    <property type="term" value="P:phosphate ion transmembrane transport"/>
    <property type="evidence" value="ECO:0007669"/>
    <property type="project" value="TreeGrafter"/>
</dbReference>
<dbReference type="Pfam" id="PF07690">
    <property type="entry name" value="MFS_1"/>
    <property type="match status" value="1"/>
</dbReference>
<dbReference type="PROSITE" id="PS50850">
    <property type="entry name" value="MFS"/>
    <property type="match status" value="1"/>
</dbReference>
<dbReference type="Proteomes" id="UP000214720">
    <property type="component" value="Unassembled WGS sequence"/>
</dbReference>
<feature type="transmembrane region" description="Helical" evidence="5">
    <location>
        <begin position="376"/>
        <end position="395"/>
    </location>
</feature>
<feature type="transmembrane region" description="Helical" evidence="5">
    <location>
        <begin position="341"/>
        <end position="364"/>
    </location>
</feature>
<reference evidence="8" key="1">
    <citation type="submission" date="2017-01" db="EMBL/GenBank/DDBJ databases">
        <title>Genome Analysis of Deinococcus marmoris KOPRI26562.</title>
        <authorList>
            <person name="Kim J.H."/>
            <person name="Oh H.-M."/>
        </authorList>
    </citation>
    <scope>NUCLEOTIDE SEQUENCE [LARGE SCALE GENOMIC DNA]</scope>
    <source>
        <strain evidence="8">PAMC 26633</strain>
    </source>
</reference>
<dbReference type="InterPro" id="IPR036259">
    <property type="entry name" value="MFS_trans_sf"/>
</dbReference>
<dbReference type="EMBL" id="MTHB01000284">
    <property type="protein sequence ID" value="OXC72121.1"/>
    <property type="molecule type" value="Genomic_DNA"/>
</dbReference>
<dbReference type="PANTHER" id="PTHR43826">
    <property type="entry name" value="GLUCOSE-6-PHOSPHATE EXCHANGER SLC37A4"/>
    <property type="match status" value="1"/>
</dbReference>
<dbReference type="InterPro" id="IPR051337">
    <property type="entry name" value="OPA_Antiporter"/>
</dbReference>
<accession>A0A226WLQ7</accession>
<dbReference type="RefSeq" id="WP_089166040.1">
    <property type="nucleotide sequence ID" value="NZ_MTHB01000284.1"/>
</dbReference>
<dbReference type="InterPro" id="IPR011701">
    <property type="entry name" value="MFS"/>
</dbReference>
<proteinExistence type="predicted"/>
<sequence length="428" mass="47098">MPSDTPNTLQCQPTLQSATFNQYKWRALIGVTFCYLFYYTGRQTLGFAVSGIQHDYGLSKYQIGWISATMLWCYAGGQFINGNLGDKLGGKAMMIAGAILSLAANWVFSFGHTFLFFLLAWGANGYFQSMGFAPGSRLLSNWWDHKHRGFVYGVYIGFSGFSSVLAYVFPVLILGTMHLDWIWIFRLAPLSMLLGALVLLIFVSERPEDKHLKSVEPASDILPLAVQDDLTSAQRYGLVLRNWRLYITGLAIGFQNAARYALVVWVPVHFLGMDWKTSSALIDPKWITVALPVGMALGSLSNSWISDVLFQGRRYVAIVAYMVLASTTAIVMMFVPHASMFAIALLFLCGFFVFGPASSFWALCPDIFGRRVAGTATGVLNTMSYIFAGIGEPVIGHMIDSTGNTSIIFPIVAGLCAASAVLSMLIKR</sequence>
<evidence type="ECO:0000259" key="6">
    <source>
        <dbReference type="PROSITE" id="PS50850"/>
    </source>
</evidence>
<gene>
    <name evidence="7" type="ORF">BSU04_43715</name>
</gene>
<feature type="transmembrane region" description="Helical" evidence="5">
    <location>
        <begin position="407"/>
        <end position="426"/>
    </location>
</feature>
<dbReference type="OrthoDB" id="9766638at2"/>
<evidence type="ECO:0000256" key="1">
    <source>
        <dbReference type="ARBA" id="ARBA00004127"/>
    </source>
</evidence>
<organism evidence="7 8">
    <name type="scientific">Caballeronia sordidicola</name>
    <name type="common">Burkholderia sordidicola</name>
    <dbReference type="NCBI Taxonomy" id="196367"/>
    <lineage>
        <taxon>Bacteria</taxon>
        <taxon>Pseudomonadati</taxon>
        <taxon>Pseudomonadota</taxon>
        <taxon>Betaproteobacteria</taxon>
        <taxon>Burkholderiales</taxon>
        <taxon>Burkholderiaceae</taxon>
        <taxon>Caballeronia</taxon>
    </lineage>
</organism>
<feature type="transmembrane region" description="Helical" evidence="5">
    <location>
        <begin position="114"/>
        <end position="133"/>
    </location>
</feature>
<feature type="domain" description="Major facilitator superfamily (MFS) profile" evidence="6">
    <location>
        <begin position="27"/>
        <end position="428"/>
    </location>
</feature>
<dbReference type="Gene3D" id="1.20.1250.20">
    <property type="entry name" value="MFS general substrate transporter like domains"/>
    <property type="match status" value="2"/>
</dbReference>
<feature type="transmembrane region" description="Helical" evidence="5">
    <location>
        <begin position="23"/>
        <end position="41"/>
    </location>
</feature>
<feature type="transmembrane region" description="Helical" evidence="5">
    <location>
        <begin position="181"/>
        <end position="203"/>
    </location>
</feature>
<dbReference type="SUPFAM" id="SSF103473">
    <property type="entry name" value="MFS general substrate transporter"/>
    <property type="match status" value="1"/>
</dbReference>
<evidence type="ECO:0000256" key="4">
    <source>
        <dbReference type="ARBA" id="ARBA00023136"/>
    </source>
</evidence>
<keyword evidence="3 5" id="KW-1133">Transmembrane helix</keyword>
<dbReference type="GO" id="GO:0061513">
    <property type="term" value="F:glucose 6-phosphate:phosphate antiporter activity"/>
    <property type="evidence" value="ECO:0007669"/>
    <property type="project" value="TreeGrafter"/>
</dbReference>
<protein>
    <submittedName>
        <fullName evidence="7">Glycerol-3-phosphate transporter</fullName>
    </submittedName>
</protein>
<dbReference type="CDD" id="cd17312">
    <property type="entry name" value="MFS_OPA_SLC37"/>
    <property type="match status" value="1"/>
</dbReference>
<feature type="transmembrane region" description="Helical" evidence="5">
    <location>
        <begin position="61"/>
        <end position="80"/>
    </location>
</feature>
<feature type="transmembrane region" description="Helical" evidence="5">
    <location>
        <begin position="92"/>
        <end position="108"/>
    </location>
</feature>
<keyword evidence="4 5" id="KW-0472">Membrane</keyword>
<evidence type="ECO:0000256" key="2">
    <source>
        <dbReference type="ARBA" id="ARBA00022692"/>
    </source>
</evidence>
<dbReference type="InterPro" id="IPR000849">
    <property type="entry name" value="Sugar_P_transporter"/>
</dbReference>
<feature type="transmembrane region" description="Helical" evidence="5">
    <location>
        <begin position="317"/>
        <end position="335"/>
    </location>
</feature>
<comment type="subcellular location">
    <subcellularLocation>
        <location evidence="1">Endomembrane system</location>
        <topology evidence="1">Multi-pass membrane protein</topology>
    </subcellularLocation>
</comment>
<feature type="transmembrane region" description="Helical" evidence="5">
    <location>
        <begin position="286"/>
        <end position="305"/>
    </location>
</feature>
<feature type="transmembrane region" description="Helical" evidence="5">
    <location>
        <begin position="154"/>
        <end position="175"/>
    </location>
</feature>
<dbReference type="InterPro" id="IPR020846">
    <property type="entry name" value="MFS_dom"/>
</dbReference>
<evidence type="ECO:0000313" key="8">
    <source>
        <dbReference type="Proteomes" id="UP000214720"/>
    </source>
</evidence>
<evidence type="ECO:0000256" key="5">
    <source>
        <dbReference type="SAM" id="Phobius"/>
    </source>
</evidence>
<dbReference type="eggNOG" id="COG2271">
    <property type="taxonomic scope" value="Bacteria"/>
</dbReference>